<dbReference type="GO" id="GO:0005737">
    <property type="term" value="C:cytoplasm"/>
    <property type="evidence" value="ECO:0007669"/>
    <property type="project" value="TreeGrafter"/>
</dbReference>
<dbReference type="InterPro" id="IPR036291">
    <property type="entry name" value="NAD(P)-bd_dom_sf"/>
</dbReference>
<gene>
    <name evidence="2" type="ORF">GR183_05475</name>
</gene>
<organism evidence="2 3">
    <name type="scientific">Stappia sediminis</name>
    <dbReference type="NCBI Taxonomy" id="2692190"/>
    <lineage>
        <taxon>Bacteria</taxon>
        <taxon>Pseudomonadati</taxon>
        <taxon>Pseudomonadota</taxon>
        <taxon>Alphaproteobacteria</taxon>
        <taxon>Hyphomicrobiales</taxon>
        <taxon>Stappiaceae</taxon>
        <taxon>Stappia</taxon>
    </lineage>
</organism>
<dbReference type="Gene3D" id="3.30.1780.10">
    <property type="entry name" value="ornithine cyclodeaminase, domain 1"/>
    <property type="match status" value="1"/>
</dbReference>
<dbReference type="PIRSF" id="PIRSF001439">
    <property type="entry name" value="CryM"/>
    <property type="match status" value="1"/>
</dbReference>
<reference evidence="2 3" key="1">
    <citation type="submission" date="2019-12" db="EMBL/GenBank/DDBJ databases">
        <authorList>
            <person name="Li M."/>
        </authorList>
    </citation>
    <scope>NUCLEOTIDE SEQUENCE [LARGE SCALE GENOMIC DNA]</scope>
    <source>
        <strain evidence="2 3">GBMRC 2046</strain>
    </source>
</reference>
<protein>
    <submittedName>
        <fullName evidence="2">Ornithine cyclodeaminase family protein</fullName>
    </submittedName>
</protein>
<dbReference type="AlphaFoldDB" id="A0A7X3LSM5"/>
<dbReference type="Proteomes" id="UP000433101">
    <property type="component" value="Unassembled WGS sequence"/>
</dbReference>
<dbReference type="InterPro" id="IPR003462">
    <property type="entry name" value="ODC_Mu_crystall"/>
</dbReference>
<dbReference type="PANTHER" id="PTHR13812:SF19">
    <property type="entry name" value="KETIMINE REDUCTASE MU-CRYSTALLIN"/>
    <property type="match status" value="1"/>
</dbReference>
<dbReference type="GO" id="GO:0019752">
    <property type="term" value="P:carboxylic acid metabolic process"/>
    <property type="evidence" value="ECO:0007669"/>
    <property type="project" value="UniProtKB-ARBA"/>
</dbReference>
<comment type="caution">
    <text evidence="2">The sequence shown here is derived from an EMBL/GenBank/DDBJ whole genome shotgun (WGS) entry which is preliminary data.</text>
</comment>
<evidence type="ECO:0000313" key="2">
    <source>
        <dbReference type="EMBL" id="MXN64346.1"/>
    </source>
</evidence>
<proteinExistence type="inferred from homology"/>
<dbReference type="NCBIfam" id="NF004793">
    <property type="entry name" value="PRK06141.1"/>
    <property type="match status" value="1"/>
</dbReference>
<evidence type="ECO:0000313" key="3">
    <source>
        <dbReference type="Proteomes" id="UP000433101"/>
    </source>
</evidence>
<evidence type="ECO:0000256" key="1">
    <source>
        <dbReference type="ARBA" id="ARBA00008903"/>
    </source>
</evidence>
<dbReference type="GO" id="GO:0016491">
    <property type="term" value="F:oxidoreductase activity"/>
    <property type="evidence" value="ECO:0007669"/>
    <property type="project" value="UniProtKB-ARBA"/>
</dbReference>
<name>A0A7X3LSM5_9HYPH</name>
<sequence>MLHLDERATREALEWRPLVEALREMFKTGCEMPVRHHHDFKVPGEADGTLLLMPAWLPGKYIGVKMATVVPGNGARGLQAVMANYCLSSGMTGEMLAMIDGGELTARRTAATSALAADYLARKDARHLLVVGTGRIARNLVPAHAAVRKIEYVRVWGRDPGKALAFAEEIAREEGIACAPVSDLDEAVSQADIVTAATLSDVPLIRGEALREGTHVDLVGAFKPSMRESDDEAVRRSSVFVDTRAGALKEAGDIIQAIEAGAIDAEAVKGDLFDLARGGQPGRSNDSEITLFKMTGAALEDLAAGILAYEASASG</sequence>
<dbReference type="FunFam" id="3.40.50.720:FF:000311">
    <property type="entry name" value="Ornithine cyclodeaminase"/>
    <property type="match status" value="1"/>
</dbReference>
<dbReference type="PANTHER" id="PTHR13812">
    <property type="entry name" value="KETIMINE REDUCTASE MU-CRYSTALLIN"/>
    <property type="match status" value="1"/>
</dbReference>
<dbReference type="SUPFAM" id="SSF51735">
    <property type="entry name" value="NAD(P)-binding Rossmann-fold domains"/>
    <property type="match status" value="1"/>
</dbReference>
<dbReference type="EMBL" id="WUMV01000002">
    <property type="protein sequence ID" value="MXN64346.1"/>
    <property type="molecule type" value="Genomic_DNA"/>
</dbReference>
<dbReference type="Gene3D" id="3.40.50.720">
    <property type="entry name" value="NAD(P)-binding Rossmann-like Domain"/>
    <property type="match status" value="1"/>
</dbReference>
<keyword evidence="3" id="KW-1185">Reference proteome</keyword>
<accession>A0A7X3LSM5</accession>
<dbReference type="RefSeq" id="WP_160774576.1">
    <property type="nucleotide sequence ID" value="NZ_WUMV01000002.1"/>
</dbReference>
<dbReference type="Pfam" id="PF02423">
    <property type="entry name" value="OCD_Mu_crystall"/>
    <property type="match status" value="1"/>
</dbReference>
<dbReference type="InterPro" id="IPR023401">
    <property type="entry name" value="ODC_N"/>
</dbReference>
<comment type="similarity">
    <text evidence="1">Belongs to the ornithine cyclodeaminase/mu-crystallin family.</text>
</comment>